<dbReference type="InterPro" id="IPR013087">
    <property type="entry name" value="Znf_C2H2_type"/>
</dbReference>
<comment type="caution">
    <text evidence="2">The sequence shown here is derived from an EMBL/GenBank/DDBJ whole genome shotgun (WGS) entry which is preliminary data.</text>
</comment>
<name>A0AAD9FRY4_PAPLA</name>
<accession>A0AAD9FRY4</accession>
<dbReference type="Proteomes" id="UP001182556">
    <property type="component" value="Unassembled WGS sequence"/>
</dbReference>
<dbReference type="Pfam" id="PF23101">
    <property type="entry name" value="Zf-C2H2_ZNF451_1st"/>
    <property type="match status" value="1"/>
</dbReference>
<evidence type="ECO:0000313" key="3">
    <source>
        <dbReference type="Proteomes" id="UP001182556"/>
    </source>
</evidence>
<protein>
    <recommendedName>
        <fullName evidence="1">C2H2-type domain-containing protein</fullName>
    </recommendedName>
</protein>
<dbReference type="EMBL" id="JAODAN010000004">
    <property type="protein sequence ID" value="KAK1925139.1"/>
    <property type="molecule type" value="Genomic_DNA"/>
</dbReference>
<dbReference type="PROSITE" id="PS00028">
    <property type="entry name" value="ZINC_FINGER_C2H2_1"/>
    <property type="match status" value="1"/>
</dbReference>
<dbReference type="AlphaFoldDB" id="A0AAD9FRY4"/>
<dbReference type="InterPro" id="IPR058949">
    <property type="entry name" value="Zf-C2H2_ZNF451_1st"/>
</dbReference>
<reference evidence="2" key="1">
    <citation type="submission" date="2023-02" db="EMBL/GenBank/DDBJ databases">
        <title>Identification and recombinant expression of a fungal hydrolase from Papiliotrema laurentii that hydrolyzes apple cutin and clears colloidal polyester polyurethane.</title>
        <authorList>
            <consortium name="DOE Joint Genome Institute"/>
            <person name="Roman V.A."/>
            <person name="Bojanowski C."/>
            <person name="Crable B.R."/>
            <person name="Wagner D.N."/>
            <person name="Hung C.S."/>
            <person name="Nadeau L.J."/>
            <person name="Schratz L."/>
            <person name="Haridas S."/>
            <person name="Pangilinan J."/>
            <person name="Lipzen A."/>
            <person name="Na H."/>
            <person name="Yan M."/>
            <person name="Ng V."/>
            <person name="Grigoriev I.V."/>
            <person name="Spatafora J.W."/>
            <person name="Barlow D."/>
            <person name="Biffinger J."/>
            <person name="Kelley-Loughnane N."/>
            <person name="Varaljay V.A."/>
            <person name="Crookes-Goodson W.J."/>
        </authorList>
    </citation>
    <scope>NUCLEOTIDE SEQUENCE</scope>
    <source>
        <strain evidence="2">5307AH</strain>
    </source>
</reference>
<evidence type="ECO:0000259" key="1">
    <source>
        <dbReference type="PROSITE" id="PS00028"/>
    </source>
</evidence>
<feature type="domain" description="C2H2-type" evidence="1">
    <location>
        <begin position="9"/>
        <end position="32"/>
    </location>
</feature>
<organism evidence="2 3">
    <name type="scientific">Papiliotrema laurentii</name>
    <name type="common">Cryptococcus laurentii</name>
    <dbReference type="NCBI Taxonomy" id="5418"/>
    <lineage>
        <taxon>Eukaryota</taxon>
        <taxon>Fungi</taxon>
        <taxon>Dikarya</taxon>
        <taxon>Basidiomycota</taxon>
        <taxon>Agaricomycotina</taxon>
        <taxon>Tremellomycetes</taxon>
        <taxon>Tremellales</taxon>
        <taxon>Rhynchogastremaceae</taxon>
        <taxon>Papiliotrema</taxon>
    </lineage>
</organism>
<proteinExistence type="predicted"/>
<gene>
    <name evidence="2" type="ORF">DB88DRAFT_510182</name>
</gene>
<evidence type="ECO:0000313" key="2">
    <source>
        <dbReference type="EMBL" id="KAK1925139.1"/>
    </source>
</evidence>
<keyword evidence="3" id="KW-1185">Reference proteome</keyword>
<sequence length="90" mass="10025">MPRPRPWTCPSLNCTSAYDRRTLLCRHLERVHNLLLAADKMLGLGECHRPILVTTGWAPSSVVDDKPDLINPLEGVFAGGKLPTTVYKRS</sequence>